<evidence type="ECO:0000259" key="3">
    <source>
        <dbReference type="Pfam" id="PF24034"/>
    </source>
</evidence>
<evidence type="ECO:0000256" key="2">
    <source>
        <dbReference type="SAM" id="Phobius"/>
    </source>
</evidence>
<evidence type="ECO:0000256" key="1">
    <source>
        <dbReference type="SAM" id="MobiDB-lite"/>
    </source>
</evidence>
<feature type="domain" description="DUF7345" evidence="4">
    <location>
        <begin position="35"/>
        <end position="161"/>
    </location>
</feature>
<dbReference type="Pfam" id="PF24036">
    <property type="entry name" value="DUF7345"/>
    <property type="match status" value="1"/>
</dbReference>
<dbReference type="Proteomes" id="UP000002408">
    <property type="component" value="Chromosome"/>
</dbReference>
<feature type="transmembrane region" description="Helical" evidence="2">
    <location>
        <begin position="202"/>
        <end position="223"/>
    </location>
</feature>
<dbReference type="InterPro" id="IPR036388">
    <property type="entry name" value="WH-like_DNA-bd_sf"/>
</dbReference>
<keyword evidence="6" id="KW-1185">Reference proteome</keyword>
<organism evidence="5 6">
    <name type="scientific">Methanoregula boonei (strain DSM 21154 / JCM 14090 / 6A8)</name>
    <dbReference type="NCBI Taxonomy" id="456442"/>
    <lineage>
        <taxon>Archaea</taxon>
        <taxon>Methanobacteriati</taxon>
        <taxon>Methanobacteriota</taxon>
        <taxon>Stenosarchaea group</taxon>
        <taxon>Methanomicrobia</taxon>
        <taxon>Methanomicrobiales</taxon>
        <taxon>Methanoregulaceae</taxon>
        <taxon>Methanoregula</taxon>
    </lineage>
</organism>
<dbReference type="RefSeq" id="WP_011991301.1">
    <property type="nucleotide sequence ID" value="NC_009712.1"/>
</dbReference>
<evidence type="ECO:0000259" key="4">
    <source>
        <dbReference type="Pfam" id="PF24036"/>
    </source>
</evidence>
<feature type="region of interest" description="Disordered" evidence="1">
    <location>
        <begin position="226"/>
        <end position="245"/>
    </location>
</feature>
<dbReference type="AlphaFoldDB" id="A7I502"/>
<dbReference type="OrthoDB" id="27885at2157"/>
<dbReference type="Pfam" id="PF24034">
    <property type="entry name" value="DUF7343"/>
    <property type="match status" value="1"/>
</dbReference>
<dbReference type="CDD" id="cd00090">
    <property type="entry name" value="HTH_ARSR"/>
    <property type="match status" value="1"/>
</dbReference>
<accession>A7I502</accession>
<dbReference type="Gene3D" id="1.10.10.10">
    <property type="entry name" value="Winged helix-like DNA-binding domain superfamily/Winged helix DNA-binding domain"/>
    <property type="match status" value="1"/>
</dbReference>
<keyword evidence="2" id="KW-0472">Membrane</keyword>
<protein>
    <submittedName>
        <fullName evidence="5">Uncharacterized membrane-associated protein/domain-like protein</fullName>
    </submittedName>
</protein>
<dbReference type="InterPro" id="IPR036390">
    <property type="entry name" value="WH_DNA-bd_sf"/>
</dbReference>
<dbReference type="InterPro" id="IPR011991">
    <property type="entry name" value="ArsR-like_HTH"/>
</dbReference>
<keyword evidence="2" id="KW-1133">Transmembrane helix</keyword>
<dbReference type="EMBL" id="CP000780">
    <property type="protein sequence ID" value="ABS54813.1"/>
    <property type="molecule type" value="Genomic_DNA"/>
</dbReference>
<dbReference type="SUPFAM" id="SSF46785">
    <property type="entry name" value="Winged helix' DNA-binding domain"/>
    <property type="match status" value="1"/>
</dbReference>
<proteinExistence type="predicted"/>
<dbReference type="HOGENOM" id="CLU_048695_1_0_2"/>
<dbReference type="InterPro" id="IPR055767">
    <property type="entry name" value="DUF7343"/>
</dbReference>
<dbReference type="STRING" id="456442.Mboo_0291"/>
<keyword evidence="2" id="KW-0812">Transmembrane</keyword>
<feature type="domain" description="DUF7343" evidence="3">
    <location>
        <begin position="252"/>
        <end position="311"/>
    </location>
</feature>
<dbReference type="InterPro" id="IPR055769">
    <property type="entry name" value="DUF7345"/>
</dbReference>
<dbReference type="GeneID" id="5411648"/>
<dbReference type="eggNOG" id="arCOG00382">
    <property type="taxonomic scope" value="Archaea"/>
</dbReference>
<gene>
    <name evidence="5" type="ordered locus">Mboo_0291</name>
</gene>
<name>A7I502_METB6</name>
<sequence precursor="true">MDMLKRYVAITILLLFCILPIAAAATPSDYATTYTITLQPDGSALWTVEYRTPLSTESDIADFQEYSANITSVYLPQLEDLIQHSSSEAATATSRPMSIGNFSGNAVVQTSPTGQFGVVTYTFAWTNFSVPEGGLVAGDSFAGGLYLDKDSALILRYPPGYSVTSADPAPDQQSGNSLTWYGEREFGAGEPQVVLAAPSLPFLPLIALIVAVILVAVAGFAVYRRKRSPREPEAEPDEPGDLSPVLSSADLASLEDRIIGLLKAHGGERFQSEIVRELGLPKSTVSSTLNDLHHQGKIQKIKKGRENLIRLAEEDKDSRPEPDAGFR</sequence>
<dbReference type="KEGG" id="mbn:Mboo_0291"/>
<evidence type="ECO:0000313" key="6">
    <source>
        <dbReference type="Proteomes" id="UP000002408"/>
    </source>
</evidence>
<reference evidence="6" key="1">
    <citation type="journal article" date="2015" name="Microbiology">
        <title>Genome of Methanoregula boonei 6A8 reveals adaptations to oligotrophic peatland environments.</title>
        <authorList>
            <person name="Braeuer S."/>
            <person name="Cadillo-Quiroz H."/>
            <person name="Kyrpides N."/>
            <person name="Woyke T."/>
            <person name="Goodwin L."/>
            <person name="Detter C."/>
            <person name="Podell S."/>
            <person name="Yavitt J.B."/>
            <person name="Zinder S.H."/>
        </authorList>
    </citation>
    <scope>NUCLEOTIDE SEQUENCE [LARGE SCALE GENOMIC DNA]</scope>
    <source>
        <strain evidence="6">DSM 21154 / JCM 14090 / 6A8</strain>
    </source>
</reference>
<evidence type="ECO:0000313" key="5">
    <source>
        <dbReference type="EMBL" id="ABS54813.1"/>
    </source>
</evidence>